<dbReference type="PANTHER" id="PTHR30026">
    <property type="entry name" value="OUTER MEMBRANE PROTEIN TOLC"/>
    <property type="match status" value="1"/>
</dbReference>
<evidence type="ECO:0000313" key="6">
    <source>
        <dbReference type="EMBL" id="GGF12582.1"/>
    </source>
</evidence>
<keyword evidence="7" id="KW-1185">Reference proteome</keyword>
<dbReference type="Gene3D" id="1.20.1600.10">
    <property type="entry name" value="Outer membrane efflux proteins (OEP)"/>
    <property type="match status" value="1"/>
</dbReference>
<gene>
    <name evidence="6" type="ORF">GCM10011383_24720</name>
</gene>
<protein>
    <recommendedName>
        <fullName evidence="8">TolC family protein</fullName>
    </recommendedName>
</protein>
<name>A0ABQ1UBG8_9BACT</name>
<keyword evidence="4" id="KW-0472">Membrane</keyword>
<reference evidence="7" key="1">
    <citation type="journal article" date="2019" name="Int. J. Syst. Evol. Microbiol.">
        <title>The Global Catalogue of Microorganisms (GCM) 10K type strain sequencing project: providing services to taxonomists for standard genome sequencing and annotation.</title>
        <authorList>
            <consortium name="The Broad Institute Genomics Platform"/>
            <consortium name="The Broad Institute Genome Sequencing Center for Infectious Disease"/>
            <person name="Wu L."/>
            <person name="Ma J."/>
        </authorList>
    </citation>
    <scope>NUCLEOTIDE SEQUENCE [LARGE SCALE GENOMIC DNA]</scope>
    <source>
        <strain evidence="7">CGMCC 1.15197</strain>
    </source>
</reference>
<comment type="caution">
    <text evidence="6">The sequence shown here is derived from an EMBL/GenBank/DDBJ whole genome shotgun (WGS) entry which is preliminary data.</text>
</comment>
<dbReference type="PANTHER" id="PTHR30026:SF20">
    <property type="entry name" value="OUTER MEMBRANE PROTEIN TOLC"/>
    <property type="match status" value="1"/>
</dbReference>
<dbReference type="Proteomes" id="UP000632273">
    <property type="component" value="Unassembled WGS sequence"/>
</dbReference>
<organism evidence="6 7">
    <name type="scientific">Hymenobacter cavernae</name>
    <dbReference type="NCBI Taxonomy" id="2044852"/>
    <lineage>
        <taxon>Bacteria</taxon>
        <taxon>Pseudomonadati</taxon>
        <taxon>Bacteroidota</taxon>
        <taxon>Cytophagia</taxon>
        <taxon>Cytophagales</taxon>
        <taxon>Hymenobacteraceae</taxon>
        <taxon>Hymenobacter</taxon>
    </lineage>
</organism>
<keyword evidence="2" id="KW-1134">Transmembrane beta strand</keyword>
<keyword evidence="3" id="KW-0812">Transmembrane</keyword>
<evidence type="ECO:0000313" key="7">
    <source>
        <dbReference type="Proteomes" id="UP000632273"/>
    </source>
</evidence>
<comment type="subcellular location">
    <subcellularLocation>
        <location evidence="1">Cell outer membrane</location>
    </subcellularLocation>
</comment>
<dbReference type="InterPro" id="IPR051906">
    <property type="entry name" value="TolC-like"/>
</dbReference>
<proteinExistence type="predicted"/>
<evidence type="ECO:0000256" key="5">
    <source>
        <dbReference type="ARBA" id="ARBA00023237"/>
    </source>
</evidence>
<accession>A0ABQ1UBG8</accession>
<evidence type="ECO:0000256" key="1">
    <source>
        <dbReference type="ARBA" id="ARBA00004442"/>
    </source>
</evidence>
<evidence type="ECO:0000256" key="3">
    <source>
        <dbReference type="ARBA" id="ARBA00022692"/>
    </source>
</evidence>
<evidence type="ECO:0000256" key="4">
    <source>
        <dbReference type="ARBA" id="ARBA00023136"/>
    </source>
</evidence>
<dbReference type="EMBL" id="BMHT01000004">
    <property type="protein sequence ID" value="GGF12582.1"/>
    <property type="molecule type" value="Genomic_DNA"/>
</dbReference>
<dbReference type="SUPFAM" id="SSF56954">
    <property type="entry name" value="Outer membrane efflux proteins (OEP)"/>
    <property type="match status" value="1"/>
</dbReference>
<evidence type="ECO:0008006" key="8">
    <source>
        <dbReference type="Google" id="ProtNLM"/>
    </source>
</evidence>
<evidence type="ECO:0000256" key="2">
    <source>
        <dbReference type="ARBA" id="ARBA00022452"/>
    </source>
</evidence>
<sequence length="185" mass="19348">MQTGAARVLTTAPASLSIAEAIAIGLDNNLTTLLASERAEEARALQQQVRSFLLPNISGTAYQQNRTVNLAAQGFSSGGGEPAGGGMGGGAPAIPSFIGPFNTFDARLNFSQTILNIAALREYKSSKAAVQVADLTAQLAREQVATFVALAYLSAQRSRLEVAAARADFDLAEALRLSWTSIAFT</sequence>
<keyword evidence="5" id="KW-0998">Cell outer membrane</keyword>